<keyword evidence="11" id="KW-0812">Transmembrane</keyword>
<evidence type="ECO:0000259" key="12">
    <source>
        <dbReference type="PROSITE" id="PS50109"/>
    </source>
</evidence>
<dbReference type="InterPro" id="IPR004358">
    <property type="entry name" value="Sig_transdc_His_kin-like_C"/>
</dbReference>
<feature type="transmembrane region" description="Helical" evidence="11">
    <location>
        <begin position="6"/>
        <end position="27"/>
    </location>
</feature>
<evidence type="ECO:0000256" key="8">
    <source>
        <dbReference type="ARBA" id="ARBA00022777"/>
    </source>
</evidence>
<evidence type="ECO:0000256" key="9">
    <source>
        <dbReference type="ARBA" id="ARBA00022840"/>
    </source>
</evidence>
<evidence type="ECO:0000256" key="4">
    <source>
        <dbReference type="ARBA" id="ARBA00022475"/>
    </source>
</evidence>
<proteinExistence type="predicted"/>
<keyword evidence="15" id="KW-1185">Reference proteome</keyword>
<keyword evidence="11" id="KW-1133">Transmembrane helix</keyword>
<dbReference type="Pfam" id="PF00672">
    <property type="entry name" value="HAMP"/>
    <property type="match status" value="1"/>
</dbReference>
<name>A0ABU9T0B0_9ALTE</name>
<reference evidence="14 15" key="1">
    <citation type="submission" date="2024-03" db="EMBL/GenBank/DDBJ databases">
        <title>Community enrichment and isolation of bacterial strains for fucoidan degradation.</title>
        <authorList>
            <person name="Sichert A."/>
        </authorList>
    </citation>
    <scope>NUCLEOTIDE SEQUENCE [LARGE SCALE GENOMIC DNA]</scope>
    <source>
        <strain evidence="14 15">AS12</strain>
    </source>
</reference>
<gene>
    <name evidence="14" type="ORF">WNY77_19365</name>
</gene>
<dbReference type="Pfam" id="PF00512">
    <property type="entry name" value="HisKA"/>
    <property type="match status" value="1"/>
</dbReference>
<dbReference type="Gene3D" id="3.30.450.170">
    <property type="entry name" value="Two-component histidine kinase, sensor domain"/>
    <property type="match status" value="1"/>
</dbReference>
<dbReference type="SUPFAM" id="SSF55874">
    <property type="entry name" value="ATPase domain of HSP90 chaperone/DNA topoisomerase II/histidine kinase"/>
    <property type="match status" value="1"/>
</dbReference>
<organism evidence="14 15">
    <name type="scientific">Paraglaciecola mesophila</name>
    <dbReference type="NCBI Taxonomy" id="197222"/>
    <lineage>
        <taxon>Bacteria</taxon>
        <taxon>Pseudomonadati</taxon>
        <taxon>Pseudomonadota</taxon>
        <taxon>Gammaproteobacteria</taxon>
        <taxon>Alteromonadales</taxon>
        <taxon>Alteromonadaceae</taxon>
        <taxon>Paraglaciecola</taxon>
    </lineage>
</organism>
<keyword evidence="7" id="KW-0547">Nucleotide-binding</keyword>
<dbReference type="Pfam" id="PF16750">
    <property type="entry name" value="HK_sensor"/>
    <property type="match status" value="1"/>
</dbReference>
<feature type="domain" description="Histidine kinase" evidence="12">
    <location>
        <begin position="236"/>
        <end position="465"/>
    </location>
</feature>
<dbReference type="CDD" id="cd06225">
    <property type="entry name" value="HAMP"/>
    <property type="match status" value="1"/>
</dbReference>
<dbReference type="InterPro" id="IPR003661">
    <property type="entry name" value="HisK_dim/P_dom"/>
</dbReference>
<comment type="subcellular location">
    <subcellularLocation>
        <location evidence="2">Cell membrane</location>
        <topology evidence="2">Multi-pass membrane protein</topology>
    </subcellularLocation>
</comment>
<feature type="domain" description="HAMP" evidence="13">
    <location>
        <begin position="173"/>
        <end position="228"/>
    </location>
</feature>
<dbReference type="InterPro" id="IPR036097">
    <property type="entry name" value="HisK_dim/P_sf"/>
</dbReference>
<dbReference type="SUPFAM" id="SSF47384">
    <property type="entry name" value="Homodimeric domain of signal transducing histidine kinase"/>
    <property type="match status" value="1"/>
</dbReference>
<dbReference type="Gene3D" id="3.30.565.10">
    <property type="entry name" value="Histidine kinase-like ATPase, C-terminal domain"/>
    <property type="match status" value="1"/>
</dbReference>
<evidence type="ECO:0000256" key="6">
    <source>
        <dbReference type="ARBA" id="ARBA00022679"/>
    </source>
</evidence>
<dbReference type="InterPro" id="IPR003660">
    <property type="entry name" value="HAMP_dom"/>
</dbReference>
<dbReference type="InterPro" id="IPR005467">
    <property type="entry name" value="His_kinase_dom"/>
</dbReference>
<dbReference type="Pfam" id="PF02518">
    <property type="entry name" value="HATPase_c"/>
    <property type="match status" value="1"/>
</dbReference>
<accession>A0ABU9T0B0</accession>
<dbReference type="CDD" id="cd00082">
    <property type="entry name" value="HisKA"/>
    <property type="match status" value="1"/>
</dbReference>
<evidence type="ECO:0000256" key="7">
    <source>
        <dbReference type="ARBA" id="ARBA00022741"/>
    </source>
</evidence>
<dbReference type="PANTHER" id="PTHR44936:SF10">
    <property type="entry name" value="SENSOR PROTEIN RSTB"/>
    <property type="match status" value="1"/>
</dbReference>
<dbReference type="PROSITE" id="PS50109">
    <property type="entry name" value="HIS_KIN"/>
    <property type="match status" value="1"/>
</dbReference>
<dbReference type="PANTHER" id="PTHR44936">
    <property type="entry name" value="SENSOR PROTEIN CREC"/>
    <property type="match status" value="1"/>
</dbReference>
<dbReference type="Gene3D" id="1.10.287.130">
    <property type="match status" value="1"/>
</dbReference>
<keyword evidence="6" id="KW-0808">Transferase</keyword>
<evidence type="ECO:0000256" key="3">
    <source>
        <dbReference type="ARBA" id="ARBA00012438"/>
    </source>
</evidence>
<keyword evidence="11" id="KW-0472">Membrane</keyword>
<dbReference type="SUPFAM" id="SSF158472">
    <property type="entry name" value="HAMP domain-like"/>
    <property type="match status" value="1"/>
</dbReference>
<evidence type="ECO:0000256" key="5">
    <source>
        <dbReference type="ARBA" id="ARBA00022553"/>
    </source>
</evidence>
<dbReference type="EC" id="2.7.13.3" evidence="3"/>
<dbReference type="Proteomes" id="UP001461163">
    <property type="component" value="Unassembled WGS sequence"/>
</dbReference>
<evidence type="ECO:0000313" key="14">
    <source>
        <dbReference type="EMBL" id="MEM5499579.1"/>
    </source>
</evidence>
<sequence>MKNTLFWRLCAFIALGTVLLFWALSWLTNHTETSMSYIAPEHQQQLLKYGKQAEDILHREGEAALASWLQALQQKEHTWAAVVRTNITPFAGSTIENQYLERFQMGRSVEWKIHLYFEDNPTMEIPFSDATSHFLIRLPQRMRPGEFLMYAKVILQIALPLILLSILSFVLYQHVMSPLRKLENATKAFSEGKLDVRVAPYLPERNDELARLAATFDHMAERISKLIYNQRQLLADLSHELRTPLTRIDMAVDFVEQNINPKQALERLRYEAATMRNLVEDTLTLAWLNNESPRLNTDDFDLVELLDVICEDARFEYPDRLLTTVLPANAGITQSSQTALGQALENIIRNALRYTPKGSEVKVSLTERGSGYILVVRDQGPGVPQSMLSDIFKPFFRVDKARAADTSLDRTASPSGFGLGLALAHRQIAAVGGSIKALNYFSKKDGNNQSSPQGLEINVELPRSCPSNGSF</sequence>
<evidence type="ECO:0000256" key="1">
    <source>
        <dbReference type="ARBA" id="ARBA00000085"/>
    </source>
</evidence>
<dbReference type="PROSITE" id="PS50885">
    <property type="entry name" value="HAMP"/>
    <property type="match status" value="1"/>
</dbReference>
<keyword evidence="4" id="KW-1003">Cell membrane</keyword>
<dbReference type="RefSeq" id="WP_342882669.1">
    <property type="nucleotide sequence ID" value="NZ_JBBMQS010000015.1"/>
</dbReference>
<dbReference type="Gene3D" id="1.10.8.500">
    <property type="entry name" value="HAMP domain in histidine kinase"/>
    <property type="match status" value="1"/>
</dbReference>
<evidence type="ECO:0000256" key="2">
    <source>
        <dbReference type="ARBA" id="ARBA00004651"/>
    </source>
</evidence>
<keyword evidence="9" id="KW-0067">ATP-binding</keyword>
<evidence type="ECO:0000259" key="13">
    <source>
        <dbReference type="PROSITE" id="PS50885"/>
    </source>
</evidence>
<dbReference type="InterPro" id="IPR050980">
    <property type="entry name" value="2C_sensor_his_kinase"/>
</dbReference>
<dbReference type="PRINTS" id="PR00344">
    <property type="entry name" value="BCTRLSENSOR"/>
</dbReference>
<evidence type="ECO:0000313" key="15">
    <source>
        <dbReference type="Proteomes" id="UP001461163"/>
    </source>
</evidence>
<dbReference type="InterPro" id="IPR031930">
    <property type="entry name" value="HK_sensor"/>
</dbReference>
<dbReference type="SMART" id="SM00387">
    <property type="entry name" value="HATPase_c"/>
    <property type="match status" value="1"/>
</dbReference>
<keyword evidence="8 14" id="KW-0418">Kinase</keyword>
<dbReference type="SMART" id="SM00388">
    <property type="entry name" value="HisKA"/>
    <property type="match status" value="1"/>
</dbReference>
<dbReference type="EMBL" id="JBBMQS010000015">
    <property type="protein sequence ID" value="MEM5499579.1"/>
    <property type="molecule type" value="Genomic_DNA"/>
</dbReference>
<dbReference type="GO" id="GO:0016301">
    <property type="term" value="F:kinase activity"/>
    <property type="evidence" value="ECO:0007669"/>
    <property type="project" value="UniProtKB-KW"/>
</dbReference>
<feature type="transmembrane region" description="Helical" evidence="11">
    <location>
        <begin position="147"/>
        <end position="172"/>
    </location>
</feature>
<comment type="caution">
    <text evidence="14">The sequence shown here is derived from an EMBL/GenBank/DDBJ whole genome shotgun (WGS) entry which is preliminary data.</text>
</comment>
<keyword evidence="5" id="KW-0597">Phosphoprotein</keyword>
<dbReference type="InterPro" id="IPR003594">
    <property type="entry name" value="HATPase_dom"/>
</dbReference>
<dbReference type="InterPro" id="IPR038428">
    <property type="entry name" value="HK_sensor_dom_sf"/>
</dbReference>
<feature type="region of interest" description="Disordered" evidence="10">
    <location>
        <begin position="447"/>
        <end position="471"/>
    </location>
</feature>
<dbReference type="SMART" id="SM00304">
    <property type="entry name" value="HAMP"/>
    <property type="match status" value="1"/>
</dbReference>
<dbReference type="InterPro" id="IPR036890">
    <property type="entry name" value="HATPase_C_sf"/>
</dbReference>
<evidence type="ECO:0000256" key="10">
    <source>
        <dbReference type="SAM" id="MobiDB-lite"/>
    </source>
</evidence>
<protein>
    <recommendedName>
        <fullName evidence="3">histidine kinase</fullName>
        <ecNumber evidence="3">2.7.13.3</ecNumber>
    </recommendedName>
</protein>
<evidence type="ECO:0000256" key="11">
    <source>
        <dbReference type="SAM" id="Phobius"/>
    </source>
</evidence>
<comment type="catalytic activity">
    <reaction evidence="1">
        <text>ATP + protein L-histidine = ADP + protein N-phospho-L-histidine.</text>
        <dbReference type="EC" id="2.7.13.3"/>
    </reaction>
</comment>